<evidence type="ECO:0000313" key="1">
    <source>
        <dbReference type="EMBL" id="QPI18473.1"/>
    </source>
</evidence>
<accession>A0A7S9SWI5</accession>
<reference evidence="1 2" key="1">
    <citation type="submission" date="2020-10" db="EMBL/GenBank/DDBJ databases">
        <title>Novel bacteriophages targeting Providencia spp. as potential agents for phage therapy.</title>
        <authorList>
            <person name="Rakov C."/>
            <person name="Alkalay-Oren S."/>
            <person name="Coppenhagen-Glazer S."/>
            <person name="Hazan R."/>
        </authorList>
    </citation>
    <scope>NUCLEOTIDE SEQUENCE [LARGE SCALE GENOMIC DNA]</scope>
</reference>
<name>A0A7S9SWI5_9CAUD</name>
<evidence type="ECO:0008006" key="3">
    <source>
        <dbReference type="Google" id="ProtNLM"/>
    </source>
</evidence>
<dbReference type="Proteomes" id="UP000594422">
    <property type="component" value="Segment"/>
</dbReference>
<protein>
    <recommendedName>
        <fullName evidence="3">Endonuclease</fullName>
    </recommendedName>
</protein>
<evidence type="ECO:0000313" key="2">
    <source>
        <dbReference type="Proteomes" id="UP000594422"/>
    </source>
</evidence>
<sequence>MAINVRTKGQEGEREICRMLNDVYRKVYAILNIPFPEKDIAQRNQNQSAVGGCDISNTCNYAIEVKRQENLAINTWWKQTVVSAEETGKFPVLLYRQNQKKWKCVMFVNPLRAYNEEQIKWVRAEMSIEDFLEIFKEHAIQYIKDRGNAS</sequence>
<dbReference type="InterPro" id="IPR056931">
    <property type="entry name" value="D14-like"/>
</dbReference>
<dbReference type="EMBL" id="MW057861">
    <property type="protein sequence ID" value="QPI18473.1"/>
    <property type="molecule type" value="Genomic_DNA"/>
</dbReference>
<dbReference type="KEGG" id="vg:77951583"/>
<organism evidence="1 2">
    <name type="scientific">Providencia phage PSTCR7</name>
    <dbReference type="NCBI Taxonomy" id="2783549"/>
    <lineage>
        <taxon>Viruses</taxon>
        <taxon>Duplodnaviria</taxon>
        <taxon>Heunggongvirae</taxon>
        <taxon>Uroviricota</taxon>
        <taxon>Caudoviricetes</taxon>
        <taxon>Craquatrovirus</taxon>
        <taxon>Craquatrovirus PSTCR7</taxon>
    </lineage>
</organism>
<keyword evidence="2" id="KW-1185">Reference proteome</keyword>
<dbReference type="Pfam" id="PF24608">
    <property type="entry name" value="PDDEXK_15"/>
    <property type="match status" value="1"/>
</dbReference>
<proteinExistence type="predicted"/>
<dbReference type="GeneID" id="77951583"/>
<dbReference type="RefSeq" id="YP_010675260.1">
    <property type="nucleotide sequence ID" value="NC_071001.1"/>
</dbReference>